<organism evidence="2 3">
    <name type="scientific">Halomonas gemina</name>
    <dbReference type="NCBI Taxonomy" id="2945105"/>
    <lineage>
        <taxon>Bacteria</taxon>
        <taxon>Pseudomonadati</taxon>
        <taxon>Pseudomonadota</taxon>
        <taxon>Gammaproteobacteria</taxon>
        <taxon>Oceanospirillales</taxon>
        <taxon>Halomonadaceae</taxon>
        <taxon>Halomonas</taxon>
    </lineage>
</organism>
<dbReference type="RefSeq" id="WP_250058736.1">
    <property type="nucleotide sequence ID" value="NZ_JAMJPK010000001.1"/>
</dbReference>
<feature type="transmembrane region" description="Helical" evidence="1">
    <location>
        <begin position="9"/>
        <end position="31"/>
    </location>
</feature>
<proteinExistence type="predicted"/>
<keyword evidence="1" id="KW-0812">Transmembrane</keyword>
<reference evidence="2" key="1">
    <citation type="submission" date="2022-05" db="EMBL/GenBank/DDBJ databases">
        <title>Halomonas geminus sp. nov. and Halomonas llamarensis sp. nov. isolated from high-altitude salars of the Atacama Desert.</title>
        <authorList>
            <person name="Hintersatz C."/>
            <person name="Rojas L.A."/>
            <person name="Wei T.-S."/>
            <person name="Kutschke S."/>
            <person name="Lehmann F."/>
            <person name="Jain R."/>
            <person name="Pollmann K."/>
        </authorList>
    </citation>
    <scope>NUCLEOTIDE SEQUENCE</scope>
    <source>
        <strain evidence="2">ATCH28</strain>
    </source>
</reference>
<keyword evidence="3" id="KW-1185">Reference proteome</keyword>
<accession>A0ABT0SWP1</accession>
<keyword evidence="1" id="KW-1133">Transmembrane helix</keyword>
<evidence type="ECO:0000313" key="2">
    <source>
        <dbReference type="EMBL" id="MCL7938706.1"/>
    </source>
</evidence>
<dbReference type="EMBL" id="JAMJPK010000001">
    <property type="protein sequence ID" value="MCL7938706.1"/>
    <property type="molecule type" value="Genomic_DNA"/>
</dbReference>
<evidence type="ECO:0000313" key="3">
    <source>
        <dbReference type="Proteomes" id="UP001165369"/>
    </source>
</evidence>
<keyword evidence="1" id="KW-0472">Membrane</keyword>
<sequence>MNLGTKHQYILVFLTAILSGVASTAGVYLIAPYQTEQIIRQMEYERKVSTYEKFLDESISEPSSLVFKVISLDQMASNITTDGSIRSVEDKLFEISRSTEYDKLFYSLTRHFKLLELHGSERVRKYCEDITSVLLGNRYAVDWTYHTQEMVAVRNQWDDNDGVVIGWEPRVTDEERARFLILSAQYNELIQQLKSEISTTDA</sequence>
<evidence type="ECO:0000256" key="1">
    <source>
        <dbReference type="SAM" id="Phobius"/>
    </source>
</evidence>
<name>A0ABT0SWP1_9GAMM</name>
<protein>
    <submittedName>
        <fullName evidence="2">Uncharacterized protein</fullName>
    </submittedName>
</protein>
<comment type="caution">
    <text evidence="2">The sequence shown here is derived from an EMBL/GenBank/DDBJ whole genome shotgun (WGS) entry which is preliminary data.</text>
</comment>
<gene>
    <name evidence="2" type="ORF">M8009_00095</name>
</gene>
<dbReference type="Proteomes" id="UP001165369">
    <property type="component" value="Unassembled WGS sequence"/>
</dbReference>